<dbReference type="SUPFAM" id="SSF53850">
    <property type="entry name" value="Periplasmic binding protein-like II"/>
    <property type="match status" value="1"/>
</dbReference>
<dbReference type="eggNOG" id="COG0583">
    <property type="taxonomic scope" value="Bacteria"/>
</dbReference>
<dbReference type="Gene3D" id="3.40.190.290">
    <property type="match status" value="1"/>
</dbReference>
<dbReference type="EMBL" id="CP003390">
    <property type="protein sequence ID" value="AFI85490.1"/>
    <property type="molecule type" value="Genomic_DNA"/>
</dbReference>
<comment type="similarity">
    <text evidence="1">Belongs to the LysR transcriptional regulatory family.</text>
</comment>
<evidence type="ECO:0000313" key="6">
    <source>
        <dbReference type="EMBL" id="AFI85490.1"/>
    </source>
</evidence>
<protein>
    <submittedName>
        <fullName evidence="6">LysR-family transcriptional regulator PtxE</fullName>
    </submittedName>
</protein>
<accession>I1XM71</accession>
<gene>
    <name evidence="6" type="ordered locus">Q7A_2702</name>
</gene>
<dbReference type="GO" id="GO:0000976">
    <property type="term" value="F:transcription cis-regulatory region binding"/>
    <property type="evidence" value="ECO:0007669"/>
    <property type="project" value="TreeGrafter"/>
</dbReference>
<dbReference type="AlphaFoldDB" id="I1XM71"/>
<dbReference type="PATRIC" id="fig|754476.3.peg.2650"/>
<dbReference type="PANTHER" id="PTHR30126">
    <property type="entry name" value="HTH-TYPE TRANSCRIPTIONAL REGULATOR"/>
    <property type="match status" value="1"/>
</dbReference>
<dbReference type="OrthoDB" id="9771171at2"/>
<keyword evidence="7" id="KW-1185">Reference proteome</keyword>
<evidence type="ECO:0000256" key="4">
    <source>
        <dbReference type="ARBA" id="ARBA00023163"/>
    </source>
</evidence>
<evidence type="ECO:0000259" key="5">
    <source>
        <dbReference type="PROSITE" id="PS50931"/>
    </source>
</evidence>
<evidence type="ECO:0000256" key="1">
    <source>
        <dbReference type="ARBA" id="ARBA00009437"/>
    </source>
</evidence>
<keyword evidence="4" id="KW-0804">Transcription</keyword>
<reference evidence="6 7" key="1">
    <citation type="journal article" date="2012" name="J. Bacteriol.">
        <title>Complete genome sequences of Methylophaga sp. strain JAM1 and Methylophaga sp. strain JAM7.</title>
        <authorList>
            <person name="Villeneuve C."/>
            <person name="Martineau C."/>
            <person name="Mauffrey F."/>
            <person name="Villemur R."/>
        </authorList>
    </citation>
    <scope>NUCLEOTIDE SEQUENCE [LARGE SCALE GENOMIC DNA]</scope>
    <source>
        <strain evidence="6 7">JAM1</strain>
    </source>
</reference>
<dbReference type="Pfam" id="PF03466">
    <property type="entry name" value="LysR_substrate"/>
    <property type="match status" value="1"/>
</dbReference>
<evidence type="ECO:0000313" key="7">
    <source>
        <dbReference type="Proteomes" id="UP000009144"/>
    </source>
</evidence>
<name>I1XM71_METNJ</name>
<feature type="domain" description="HTH lysR-type" evidence="5">
    <location>
        <begin position="2"/>
        <end position="59"/>
    </location>
</feature>
<keyword evidence="2" id="KW-0805">Transcription regulation</keyword>
<dbReference type="InterPro" id="IPR036388">
    <property type="entry name" value="WH-like_DNA-bd_sf"/>
</dbReference>
<dbReference type="STRING" id="754476.Q7A_2702"/>
<dbReference type="Gene3D" id="1.10.10.10">
    <property type="entry name" value="Winged helix-like DNA-binding domain superfamily/Winged helix DNA-binding domain"/>
    <property type="match status" value="1"/>
</dbReference>
<dbReference type="HOGENOM" id="CLU_039613_6_1_6"/>
<dbReference type="RefSeq" id="WP_014707851.1">
    <property type="nucleotide sequence ID" value="NC_017857.3"/>
</dbReference>
<dbReference type="InterPro" id="IPR005119">
    <property type="entry name" value="LysR_subst-bd"/>
</dbReference>
<sequence length="298" mass="33052">MLNLIWLKSLITVIEQHSFQAAAIELGLAQPTITQHIQKLEEMLKVSLIQRGRSGCQPTEHALRLLPYAESMLRLQDRALLAIQSPTLKVGASSNIGIYLLQPYLHDFLRQQSLEQDKLDLLIDNNPTVADKLENAEIDIALMEWWSPKAGFESKTWKTEPLVLITPMDHPLAKLPSISKSMLAGLDLIGGESGSGTGRLLKTYLQDFQQMPKVTMQLGSTEAVKQAVRAGLGISLVFASSVADEVRHGSLCAIPIEDNALKKSIQLVWRQHPTALQKRPGFVDYLLQDNPQGVYSQS</sequence>
<dbReference type="SUPFAM" id="SSF46785">
    <property type="entry name" value="Winged helix' DNA-binding domain"/>
    <property type="match status" value="1"/>
</dbReference>
<organism evidence="6 7">
    <name type="scientific">Methylophaga nitratireducenticrescens</name>
    <dbReference type="NCBI Taxonomy" id="754476"/>
    <lineage>
        <taxon>Bacteria</taxon>
        <taxon>Pseudomonadati</taxon>
        <taxon>Pseudomonadota</taxon>
        <taxon>Gammaproteobacteria</taxon>
        <taxon>Thiotrichales</taxon>
        <taxon>Piscirickettsiaceae</taxon>
        <taxon>Methylophaga</taxon>
    </lineage>
</organism>
<dbReference type="Pfam" id="PF00126">
    <property type="entry name" value="HTH_1"/>
    <property type="match status" value="1"/>
</dbReference>
<evidence type="ECO:0000256" key="2">
    <source>
        <dbReference type="ARBA" id="ARBA00023015"/>
    </source>
</evidence>
<reference evidence="6 7" key="2">
    <citation type="journal article" date="2013" name="Int. J. Syst. Evol. Microbiol.">
        <title>Methylophaga nitratireducenticrescens sp. nov. and Methylophaga frappieri sp. nov., isolated from the biofilm of the methanol-fed denitrification system treating the seawater at the Montreal Biodome.</title>
        <authorList>
            <person name="Villeneuve C."/>
            <person name="Martineau C."/>
            <person name="Mauffrey F."/>
            <person name="Villemur R."/>
        </authorList>
    </citation>
    <scope>NUCLEOTIDE SEQUENCE [LARGE SCALE GENOMIC DNA]</scope>
    <source>
        <strain evidence="6 7">JAM1</strain>
    </source>
</reference>
<evidence type="ECO:0000256" key="3">
    <source>
        <dbReference type="ARBA" id="ARBA00023125"/>
    </source>
</evidence>
<dbReference type="PROSITE" id="PS50931">
    <property type="entry name" value="HTH_LYSR"/>
    <property type="match status" value="1"/>
</dbReference>
<dbReference type="Proteomes" id="UP000009144">
    <property type="component" value="Chromosome"/>
</dbReference>
<dbReference type="PRINTS" id="PR00039">
    <property type="entry name" value="HTHLYSR"/>
</dbReference>
<dbReference type="PANTHER" id="PTHR30126:SF39">
    <property type="entry name" value="HTH-TYPE TRANSCRIPTIONAL REGULATOR CYSL"/>
    <property type="match status" value="1"/>
</dbReference>
<dbReference type="GO" id="GO:0003700">
    <property type="term" value="F:DNA-binding transcription factor activity"/>
    <property type="evidence" value="ECO:0007669"/>
    <property type="project" value="InterPro"/>
</dbReference>
<dbReference type="InterPro" id="IPR000847">
    <property type="entry name" value="LysR_HTH_N"/>
</dbReference>
<keyword evidence="3" id="KW-0238">DNA-binding</keyword>
<dbReference type="KEGG" id="mej:Q7A_2702"/>
<proteinExistence type="inferred from homology"/>
<dbReference type="InterPro" id="IPR036390">
    <property type="entry name" value="WH_DNA-bd_sf"/>
</dbReference>